<feature type="region of interest" description="Disordered" evidence="1">
    <location>
        <begin position="37"/>
        <end position="59"/>
    </location>
</feature>
<dbReference type="STRING" id="1549858.MC45_16615"/>
<name>A0A097EJH6_9SPHN</name>
<dbReference type="AlphaFoldDB" id="A0A097EJH6"/>
<proteinExistence type="predicted"/>
<evidence type="ECO:0000313" key="3">
    <source>
        <dbReference type="Proteomes" id="UP000033200"/>
    </source>
</evidence>
<dbReference type="KEGG" id="stax:MC45_16615"/>
<accession>A0A097EJH6</accession>
<dbReference type="RefSeq" id="WP_038665563.1">
    <property type="nucleotide sequence ID" value="NZ_CP009571.1"/>
</dbReference>
<dbReference type="EMBL" id="CP009571">
    <property type="protein sequence ID" value="AIT07719.1"/>
    <property type="molecule type" value="Genomic_DNA"/>
</dbReference>
<dbReference type="HOGENOM" id="CLU_2958452_0_0_5"/>
<protein>
    <submittedName>
        <fullName evidence="2">Uncharacterized protein</fullName>
    </submittedName>
</protein>
<organism evidence="2 3">
    <name type="scientific">Sphingomonas taxi</name>
    <dbReference type="NCBI Taxonomy" id="1549858"/>
    <lineage>
        <taxon>Bacteria</taxon>
        <taxon>Pseudomonadati</taxon>
        <taxon>Pseudomonadota</taxon>
        <taxon>Alphaproteobacteria</taxon>
        <taxon>Sphingomonadales</taxon>
        <taxon>Sphingomonadaceae</taxon>
        <taxon>Sphingomonas</taxon>
    </lineage>
</organism>
<gene>
    <name evidence="2" type="ORF">MC45_16615</name>
</gene>
<dbReference type="Proteomes" id="UP000033200">
    <property type="component" value="Chromosome"/>
</dbReference>
<reference evidence="2 3" key="1">
    <citation type="submission" date="2014-09" db="EMBL/GenBank/DDBJ databases">
        <title>Using Illumina technology Improving SMRT sequencing Genome Assembly by RASTools.</title>
        <authorList>
            <person name="Zhou Y."/>
            <person name="Ma T."/>
            <person name="Liu T."/>
        </authorList>
    </citation>
    <scope>NUCLEOTIDE SEQUENCE [LARGE SCALE GENOMIC DNA]</scope>
    <source>
        <strain evidence="2 3">ATCC 55669</strain>
    </source>
</reference>
<keyword evidence="3" id="KW-1185">Reference proteome</keyword>
<sequence>MFWRDQSPTIRAHDGRHSRIQSRFVLFGMILSAKHSNDGMGVVPRDRPTGTDTPGRGID</sequence>
<evidence type="ECO:0000256" key="1">
    <source>
        <dbReference type="SAM" id="MobiDB-lite"/>
    </source>
</evidence>
<evidence type="ECO:0000313" key="2">
    <source>
        <dbReference type="EMBL" id="AIT07719.1"/>
    </source>
</evidence>